<proteinExistence type="inferred from homology"/>
<keyword evidence="7 8" id="KW-0472">Membrane</keyword>
<feature type="transmembrane region" description="Helical" evidence="8">
    <location>
        <begin position="443"/>
        <end position="462"/>
    </location>
</feature>
<evidence type="ECO:0000256" key="3">
    <source>
        <dbReference type="ARBA" id="ARBA00022824"/>
    </source>
</evidence>
<comment type="domain">
    <text evidence="8">The PAL motif is required for normal active site conformation.</text>
</comment>
<protein>
    <recommendedName>
        <fullName evidence="8">Presenilin</fullName>
        <ecNumber evidence="8">3.4.23.-</ecNumber>
    </recommendedName>
</protein>
<dbReference type="GO" id="GO:0055074">
    <property type="term" value="P:calcium ion homeostasis"/>
    <property type="evidence" value="ECO:0007669"/>
    <property type="project" value="TreeGrafter"/>
</dbReference>
<dbReference type="PANTHER" id="PTHR10202">
    <property type="entry name" value="PRESENILIN"/>
    <property type="match status" value="1"/>
</dbReference>
<keyword evidence="8" id="KW-0645">Protease</keyword>
<dbReference type="Gene3D" id="1.10.472.100">
    <property type="entry name" value="Presenilin"/>
    <property type="match status" value="1"/>
</dbReference>
<dbReference type="Proteomes" id="UP000887569">
    <property type="component" value="Unplaced"/>
</dbReference>
<dbReference type="SMART" id="SM00730">
    <property type="entry name" value="PSN"/>
    <property type="match status" value="1"/>
</dbReference>
<evidence type="ECO:0000256" key="4">
    <source>
        <dbReference type="ARBA" id="ARBA00022976"/>
    </source>
</evidence>
<dbReference type="GO" id="GO:0006509">
    <property type="term" value="P:membrane protein ectodomain proteolysis"/>
    <property type="evidence" value="ECO:0007669"/>
    <property type="project" value="TreeGrafter"/>
</dbReference>
<dbReference type="GO" id="GO:0070765">
    <property type="term" value="C:gamma-secretase complex"/>
    <property type="evidence" value="ECO:0007669"/>
    <property type="project" value="TreeGrafter"/>
</dbReference>
<evidence type="ECO:0000256" key="9">
    <source>
        <dbReference type="SAM" id="MobiDB-lite"/>
    </source>
</evidence>
<dbReference type="GO" id="GO:0016485">
    <property type="term" value="P:protein processing"/>
    <property type="evidence" value="ECO:0007669"/>
    <property type="project" value="InterPro"/>
</dbReference>
<evidence type="ECO:0000256" key="5">
    <source>
        <dbReference type="ARBA" id="ARBA00022989"/>
    </source>
</evidence>
<keyword evidence="6 8" id="KW-0333">Golgi apparatus</keyword>
<dbReference type="GO" id="GO:0042500">
    <property type="term" value="F:aspartic endopeptidase activity, intramembrane cleaving"/>
    <property type="evidence" value="ECO:0007669"/>
    <property type="project" value="InterPro"/>
</dbReference>
<feature type="compositionally biased region" description="Polar residues" evidence="9">
    <location>
        <begin position="353"/>
        <end position="383"/>
    </location>
</feature>
<dbReference type="GO" id="GO:0034205">
    <property type="term" value="P:amyloid-beta formation"/>
    <property type="evidence" value="ECO:0007669"/>
    <property type="project" value="TreeGrafter"/>
</dbReference>
<evidence type="ECO:0000256" key="2">
    <source>
        <dbReference type="ARBA" id="ARBA00022692"/>
    </source>
</evidence>
<feature type="transmembrane region" description="Helical" evidence="8">
    <location>
        <begin position="144"/>
        <end position="171"/>
    </location>
</feature>
<evidence type="ECO:0000313" key="10">
    <source>
        <dbReference type="Proteomes" id="UP000887569"/>
    </source>
</evidence>
<dbReference type="InterPro" id="IPR006639">
    <property type="entry name" value="Preselin/SPP"/>
</dbReference>
<dbReference type="Pfam" id="PF01080">
    <property type="entry name" value="Presenilin"/>
    <property type="match status" value="1"/>
</dbReference>
<feature type="compositionally biased region" description="Basic and acidic residues" evidence="9">
    <location>
        <begin position="324"/>
        <end position="339"/>
    </location>
</feature>
<feature type="transmembrane region" description="Helical" evidence="8">
    <location>
        <begin position="177"/>
        <end position="199"/>
    </location>
</feature>
<dbReference type="EC" id="3.4.23.-" evidence="8"/>
<feature type="region of interest" description="Disordered" evidence="9">
    <location>
        <begin position="324"/>
        <end position="383"/>
    </location>
</feature>
<evidence type="ECO:0000256" key="7">
    <source>
        <dbReference type="ARBA" id="ARBA00023136"/>
    </source>
</evidence>
<dbReference type="GO" id="GO:0007219">
    <property type="term" value="P:Notch signaling pathway"/>
    <property type="evidence" value="ECO:0007669"/>
    <property type="project" value="UniProtKB-KW"/>
</dbReference>
<comment type="subunit">
    <text evidence="8">Homodimer.</text>
</comment>
<dbReference type="AlphaFoldDB" id="A0A914ZWM4"/>
<dbReference type="GO" id="GO:0000139">
    <property type="term" value="C:Golgi membrane"/>
    <property type="evidence" value="ECO:0007669"/>
    <property type="project" value="UniProtKB-SubCell"/>
</dbReference>
<dbReference type="GO" id="GO:0005789">
    <property type="term" value="C:endoplasmic reticulum membrane"/>
    <property type="evidence" value="ECO:0007669"/>
    <property type="project" value="UniProtKB-SubCell"/>
</dbReference>
<accession>A0A914ZWM4</accession>
<dbReference type="InterPro" id="IPR001108">
    <property type="entry name" value="Peptidase_A22A"/>
</dbReference>
<comment type="subcellular location">
    <subcellularLocation>
        <location evidence="8">Endoplasmic reticulum membrane</location>
        <topology evidence="8">Multi-pass membrane protein</topology>
    </subcellularLocation>
    <subcellularLocation>
        <location evidence="8">Golgi apparatus membrane</location>
        <topology evidence="8">Multi-pass membrane protein</topology>
    </subcellularLocation>
</comment>
<feature type="transmembrane region" description="Helical" evidence="8">
    <location>
        <begin position="115"/>
        <end position="137"/>
    </location>
</feature>
<keyword evidence="10" id="KW-1185">Reference proteome</keyword>
<sequence>MTKTSVREPSKEKTGLVSGANDIPMGSSDMRITNSRRSSSFTAGDATADGSTQPDVTRYNPKHALKLLAPVSSCMILVSLHSKFVLQHKYLDAYAPYLMFKQEEQTGWDTLWKSMIVAAIFVGLIIAVTSLIVFAYFMKWYKAILVVIMLNCFLLFSLLTFDLLNSIVTIYNIHGDYITLALFMYNYGALGMMSIFWTAPLMIQQVYLVMISALVSIMLLHLFPSWAVWTVLAALALWDVVAVLCPFGPLQILIKLSRERNEPIMPALIYSAGLIYMNTKGDGQEALALHSCRVDSIPSTEKPGSPECERLLCDDKIQQAQAEEKSEARLSDFSAHERQMSSASSGRAGLSSENPRNTSGTQTSARSGNNALPVNSNGRANSGRASRSEAIKLGLGDFIFYGVLIGKASGGGILATISCFTAILIGLCATLVFLFIYGRALPALPISIFMGISFYFATYFLVDPFCESVSMRQLIL</sequence>
<keyword evidence="5 8" id="KW-1133">Transmembrane helix</keyword>
<evidence type="ECO:0000256" key="6">
    <source>
        <dbReference type="ARBA" id="ARBA00023034"/>
    </source>
</evidence>
<keyword evidence="8" id="KW-0378">Hydrolase</keyword>
<feature type="compositionally biased region" description="Low complexity" evidence="9">
    <location>
        <begin position="341"/>
        <end position="352"/>
    </location>
</feature>
<feature type="compositionally biased region" description="Polar residues" evidence="9">
    <location>
        <begin position="30"/>
        <end position="42"/>
    </location>
</feature>
<evidence type="ECO:0000313" key="11">
    <source>
        <dbReference type="WBParaSite" id="PgB15_g053_t16"/>
    </source>
</evidence>
<dbReference type="PRINTS" id="PR01072">
    <property type="entry name" value="PRESENILIN"/>
</dbReference>
<feature type="transmembrane region" description="Helical" evidence="8">
    <location>
        <begin position="413"/>
        <end position="437"/>
    </location>
</feature>
<feature type="transmembrane region" description="Helical" evidence="8">
    <location>
        <begin position="229"/>
        <end position="250"/>
    </location>
</feature>
<feature type="region of interest" description="Disordered" evidence="9">
    <location>
        <begin position="1"/>
        <end position="57"/>
    </location>
</feature>
<name>A0A914ZWM4_PARUN</name>
<evidence type="ECO:0000256" key="1">
    <source>
        <dbReference type="ARBA" id="ARBA00008604"/>
    </source>
</evidence>
<feature type="compositionally biased region" description="Basic and acidic residues" evidence="9">
    <location>
        <begin position="1"/>
        <end position="14"/>
    </location>
</feature>
<feature type="transmembrane region" description="Helical" evidence="8">
    <location>
        <begin position="206"/>
        <end position="223"/>
    </location>
</feature>
<keyword evidence="2 8" id="KW-0812">Transmembrane</keyword>
<comment type="function">
    <text evidence="8">Probable subunit of the gamma-secretase complex, an endoprotease complex that catalyzes the intramembrane cleavage of integral membrane proteins such as Notch receptors.</text>
</comment>
<dbReference type="PANTHER" id="PTHR10202:SF13">
    <property type="entry name" value="PRESENILIN HOMOLOG"/>
    <property type="match status" value="1"/>
</dbReference>
<evidence type="ECO:0000256" key="8">
    <source>
        <dbReference type="RuleBase" id="RU361148"/>
    </source>
</evidence>
<organism evidence="10 11">
    <name type="scientific">Parascaris univalens</name>
    <name type="common">Nematode worm</name>
    <dbReference type="NCBI Taxonomy" id="6257"/>
    <lineage>
        <taxon>Eukaryota</taxon>
        <taxon>Metazoa</taxon>
        <taxon>Ecdysozoa</taxon>
        <taxon>Nematoda</taxon>
        <taxon>Chromadorea</taxon>
        <taxon>Rhabditida</taxon>
        <taxon>Spirurina</taxon>
        <taxon>Ascaridomorpha</taxon>
        <taxon>Ascaridoidea</taxon>
        <taxon>Ascarididae</taxon>
        <taxon>Parascaris</taxon>
    </lineage>
</organism>
<comment type="similarity">
    <text evidence="1 8">Belongs to the peptidase A22A family.</text>
</comment>
<dbReference type="InterPro" id="IPR042524">
    <property type="entry name" value="Presenilin_C"/>
</dbReference>
<keyword evidence="3 8" id="KW-0256">Endoplasmic reticulum</keyword>
<dbReference type="WBParaSite" id="PgB15_g053_t16">
    <property type="protein sequence ID" value="PgB15_g053_t16"/>
    <property type="gene ID" value="PgB15_g053"/>
</dbReference>
<keyword evidence="4 8" id="KW-0914">Notch signaling pathway</keyword>
<reference evidence="11" key="1">
    <citation type="submission" date="2022-11" db="UniProtKB">
        <authorList>
            <consortium name="WormBaseParasite"/>
        </authorList>
    </citation>
    <scope>IDENTIFICATION</scope>
</reference>